<dbReference type="Proteomes" id="UP001595462">
    <property type="component" value="Unassembled WGS sequence"/>
</dbReference>
<sequence>MAQAWDLIGDIHGFADDLVQLLEKMGYELHDGMYRHPNRRVFFLGDFIDGGEQNRRVLDIVRPMVESGDALAIMGNHEYNAICYHTQDPGNPNEYLRAHSPKNLGQHDKTLAEFKDDDVALQDMIAWFSTLPLFVELDGLRAVHACWDEVSIEWLRTRLGDRAVMTESFLVESCDKPNEAHAAVEAVLKGLEFELPDGITFEDKYGQPRSEARLRWWLDDAAALDEMVIGPPALHASTAGYAADRSQLIGYAAQSSPVFFGHYWLTGEPALQQANVACLDYSVARGGRLVAYRWDGEQALDDSKFVW</sequence>
<evidence type="ECO:0000313" key="2">
    <source>
        <dbReference type="EMBL" id="MFC3104994.1"/>
    </source>
</evidence>
<protein>
    <submittedName>
        <fullName evidence="2">Metallophosphoesterase</fullName>
    </submittedName>
</protein>
<dbReference type="InterPro" id="IPR029052">
    <property type="entry name" value="Metallo-depent_PP-like"/>
</dbReference>
<comment type="caution">
    <text evidence="2">The sequence shown here is derived from an EMBL/GenBank/DDBJ whole genome shotgun (WGS) entry which is preliminary data.</text>
</comment>
<gene>
    <name evidence="2" type="ORF">ACFOSU_14020</name>
</gene>
<dbReference type="PANTHER" id="PTHR42850:SF7">
    <property type="entry name" value="BIS(5'-NUCLEOSYL)-TETRAPHOSPHATASE PRPE [ASYMMETRICAL]"/>
    <property type="match status" value="1"/>
</dbReference>
<dbReference type="SUPFAM" id="SSF56300">
    <property type="entry name" value="Metallo-dependent phosphatases"/>
    <property type="match status" value="1"/>
</dbReference>
<dbReference type="RefSeq" id="WP_380690553.1">
    <property type="nucleotide sequence ID" value="NZ_JBHRSS010000006.1"/>
</dbReference>
<dbReference type="Gene3D" id="3.60.21.10">
    <property type="match status" value="1"/>
</dbReference>
<evidence type="ECO:0000313" key="3">
    <source>
        <dbReference type="Proteomes" id="UP001595462"/>
    </source>
</evidence>
<feature type="domain" description="Calcineurin-like phosphoesterase" evidence="1">
    <location>
        <begin position="7"/>
        <end position="98"/>
    </location>
</feature>
<reference evidence="3" key="1">
    <citation type="journal article" date="2019" name="Int. J. Syst. Evol. Microbiol.">
        <title>The Global Catalogue of Microorganisms (GCM) 10K type strain sequencing project: providing services to taxonomists for standard genome sequencing and annotation.</title>
        <authorList>
            <consortium name="The Broad Institute Genomics Platform"/>
            <consortium name="The Broad Institute Genome Sequencing Center for Infectious Disease"/>
            <person name="Wu L."/>
            <person name="Ma J."/>
        </authorList>
    </citation>
    <scope>NUCLEOTIDE SEQUENCE [LARGE SCALE GENOMIC DNA]</scope>
    <source>
        <strain evidence="3">KCTC 52640</strain>
    </source>
</reference>
<organism evidence="2 3">
    <name type="scientific">Salinisphaera aquimarina</name>
    <dbReference type="NCBI Taxonomy" id="2094031"/>
    <lineage>
        <taxon>Bacteria</taxon>
        <taxon>Pseudomonadati</taxon>
        <taxon>Pseudomonadota</taxon>
        <taxon>Gammaproteobacteria</taxon>
        <taxon>Salinisphaerales</taxon>
        <taxon>Salinisphaeraceae</taxon>
        <taxon>Salinisphaera</taxon>
    </lineage>
</organism>
<name>A0ABV7EQG4_9GAMM</name>
<proteinExistence type="predicted"/>
<dbReference type="Pfam" id="PF00149">
    <property type="entry name" value="Metallophos"/>
    <property type="match status" value="1"/>
</dbReference>
<keyword evidence="3" id="KW-1185">Reference proteome</keyword>
<dbReference type="InterPro" id="IPR004843">
    <property type="entry name" value="Calcineurin-like_PHP"/>
</dbReference>
<dbReference type="PANTHER" id="PTHR42850">
    <property type="entry name" value="METALLOPHOSPHOESTERASE"/>
    <property type="match status" value="1"/>
</dbReference>
<dbReference type="InterPro" id="IPR050126">
    <property type="entry name" value="Ap4A_hydrolase"/>
</dbReference>
<dbReference type="EMBL" id="JBHRSS010000006">
    <property type="protein sequence ID" value="MFC3104994.1"/>
    <property type="molecule type" value="Genomic_DNA"/>
</dbReference>
<accession>A0ABV7EQG4</accession>
<evidence type="ECO:0000259" key="1">
    <source>
        <dbReference type="Pfam" id="PF00149"/>
    </source>
</evidence>